<evidence type="ECO:0000313" key="5">
    <source>
        <dbReference type="Proteomes" id="UP000887581"/>
    </source>
</evidence>
<dbReference type="GO" id="GO:0005634">
    <property type="term" value="C:nucleus"/>
    <property type="evidence" value="ECO:0007669"/>
    <property type="project" value="TreeGrafter"/>
</dbReference>
<dbReference type="PANTHER" id="PTHR24346:SF51">
    <property type="entry name" value="PAS DOMAIN-CONTAINING SERINE_THREONINE-PROTEIN KINASE"/>
    <property type="match status" value="1"/>
</dbReference>
<evidence type="ECO:0000256" key="1">
    <source>
        <dbReference type="ARBA" id="ARBA00022741"/>
    </source>
</evidence>
<feature type="domain" description="Protein kinase" evidence="4">
    <location>
        <begin position="553"/>
        <end position="807"/>
    </location>
</feature>
<dbReference type="Gene3D" id="3.30.200.20">
    <property type="entry name" value="Phosphorylase Kinase, domain 1"/>
    <property type="match status" value="1"/>
</dbReference>
<dbReference type="SUPFAM" id="SSF56112">
    <property type="entry name" value="Protein kinase-like (PK-like)"/>
    <property type="match status" value="1"/>
</dbReference>
<protein>
    <submittedName>
        <fullName evidence="6">Protein kinase domain-containing protein</fullName>
    </submittedName>
</protein>
<keyword evidence="5" id="KW-1185">Reference proteome</keyword>
<dbReference type="FunFam" id="1.10.510.10:FF:000351">
    <property type="entry name" value="PAS domain-containing serine/threonine-protein kinase"/>
    <property type="match status" value="1"/>
</dbReference>
<dbReference type="Proteomes" id="UP000887581">
    <property type="component" value="Unplaced"/>
</dbReference>
<keyword evidence="1 3" id="KW-0547">Nucleotide-binding</keyword>
<dbReference type="SMART" id="SM00220">
    <property type="entry name" value="S_TKc"/>
    <property type="match status" value="1"/>
</dbReference>
<proteinExistence type="predicted"/>
<dbReference type="InterPro" id="IPR008271">
    <property type="entry name" value="Ser/Thr_kinase_AS"/>
</dbReference>
<dbReference type="GO" id="GO:0035556">
    <property type="term" value="P:intracellular signal transduction"/>
    <property type="evidence" value="ECO:0007669"/>
    <property type="project" value="TreeGrafter"/>
</dbReference>
<dbReference type="PANTHER" id="PTHR24346">
    <property type="entry name" value="MAP/MICROTUBULE AFFINITY-REGULATING KINASE"/>
    <property type="match status" value="1"/>
</dbReference>
<accession>A0A915PDS1</accession>
<dbReference type="AlphaFoldDB" id="A0A915PDS1"/>
<organism evidence="5 6">
    <name type="scientific">Setaria digitata</name>
    <dbReference type="NCBI Taxonomy" id="48799"/>
    <lineage>
        <taxon>Eukaryota</taxon>
        <taxon>Metazoa</taxon>
        <taxon>Ecdysozoa</taxon>
        <taxon>Nematoda</taxon>
        <taxon>Chromadorea</taxon>
        <taxon>Rhabditida</taxon>
        <taxon>Spirurina</taxon>
        <taxon>Spiruromorpha</taxon>
        <taxon>Filarioidea</taxon>
        <taxon>Setariidae</taxon>
        <taxon>Setaria</taxon>
    </lineage>
</organism>
<dbReference type="Gene3D" id="1.10.510.10">
    <property type="entry name" value="Transferase(Phosphotransferase) domain 1"/>
    <property type="match status" value="1"/>
</dbReference>
<dbReference type="GO" id="GO:0004674">
    <property type="term" value="F:protein serine/threonine kinase activity"/>
    <property type="evidence" value="ECO:0007669"/>
    <property type="project" value="TreeGrafter"/>
</dbReference>
<evidence type="ECO:0000256" key="2">
    <source>
        <dbReference type="ARBA" id="ARBA00022840"/>
    </source>
</evidence>
<dbReference type="InterPro" id="IPR011009">
    <property type="entry name" value="Kinase-like_dom_sf"/>
</dbReference>
<dbReference type="InterPro" id="IPR000719">
    <property type="entry name" value="Prot_kinase_dom"/>
</dbReference>
<evidence type="ECO:0000259" key="4">
    <source>
        <dbReference type="PROSITE" id="PS50011"/>
    </source>
</evidence>
<dbReference type="GO" id="GO:0005524">
    <property type="term" value="F:ATP binding"/>
    <property type="evidence" value="ECO:0007669"/>
    <property type="project" value="UniProtKB-UniRule"/>
</dbReference>
<dbReference type="PROSITE" id="PS00108">
    <property type="entry name" value="PROTEIN_KINASE_ST"/>
    <property type="match status" value="1"/>
</dbReference>
<reference evidence="6" key="1">
    <citation type="submission" date="2022-11" db="UniProtKB">
        <authorList>
            <consortium name="WormBaseParasite"/>
        </authorList>
    </citation>
    <scope>IDENTIFICATION</scope>
</reference>
<keyword evidence="2 3" id="KW-0067">ATP-binding</keyword>
<dbReference type="PROSITE" id="PS00107">
    <property type="entry name" value="PROTEIN_KINASE_ATP"/>
    <property type="match status" value="1"/>
</dbReference>
<dbReference type="InterPro" id="IPR017441">
    <property type="entry name" value="Protein_kinase_ATP_BS"/>
</dbReference>
<sequence>MDNRFGYHFSQVQYSELATSSSPTVSPATHLLLTEESLTTFEFTVAPDKTTKTDKKTGNDLEENSSLSDFAVTFLEGSYDHTCHLTSTIECEGGRDLEKEAKPDVMVEGILTPLKAFVDGKRCTAENFIKHGKMITDEGKNKNVPESSNGNAEMRREMKIKSDDKCNTNEVTTRKLLVLVEPTSVLSIDCTLDAKGRIFRVDDGMATLLGYISMSELLGIEISKLIPAVQLEADNEIQHVCARGVRRNSLPVTVKVNAERDPETQRPLMYELHIQAFSTVRGTVTLTESGALHSFNENFIEALHITDIIPKFHTHILTSPLDETYEVTVKMTEELLKHDTVNGRFPSSNTSKNHRTHSTVTRLINDLALSLRKTDPLKNNSISSSVSPSEEICSSLPSTSLQLMGETQIRDGTEEENDLKEKETIVEGSFYGFAKHSDSNLIAVCFNIRRLEASNDASWAVCISYSRTVDFGFFGHTDDGEPIYDSVCDSERPFQNYICDNIDVCDDGNYRIGPKVDNNQRQATEVGSLQKREYGNAEDENAEAVAGEYSKYYDTYHLIGNGAFGSVKLSARKDTGLLAVAKFICKSKVFSESWIPSPKRGNRVVPIELHLLETLSHPNIVKLLDVFENDMYYQLVMEKLGYGMDLFEFIDQQPKLDEPLISYIFRQVVSAVAYLHSKNIVHRDLKDENVIIDENFSCKLIDFGSAAYFGHNFVFSTFCGTMEYCSPEVLSGHKYRGPELEMWSLGILLYTLVFSENPFRSLQETVHAEVELPWEVSEGLFQVITWLLHRDPQLRATVWDISNHCWVKQSVDLQKYKFRDVLRTYGN</sequence>
<dbReference type="GO" id="GO:0005829">
    <property type="term" value="C:cytosol"/>
    <property type="evidence" value="ECO:0007669"/>
    <property type="project" value="TreeGrafter"/>
</dbReference>
<evidence type="ECO:0000256" key="3">
    <source>
        <dbReference type="PROSITE-ProRule" id="PRU10141"/>
    </source>
</evidence>
<evidence type="ECO:0000313" key="6">
    <source>
        <dbReference type="WBParaSite" id="sdigi.contig12.g1301.t1"/>
    </source>
</evidence>
<feature type="binding site" evidence="3">
    <location>
        <position position="586"/>
    </location>
    <ligand>
        <name>ATP</name>
        <dbReference type="ChEBI" id="CHEBI:30616"/>
    </ligand>
</feature>
<dbReference type="PROSITE" id="PS50011">
    <property type="entry name" value="PROTEIN_KINASE_DOM"/>
    <property type="match status" value="1"/>
</dbReference>
<name>A0A915PDS1_9BILA</name>
<dbReference type="Pfam" id="PF00069">
    <property type="entry name" value="Pkinase"/>
    <property type="match status" value="1"/>
</dbReference>
<dbReference type="WBParaSite" id="sdigi.contig12.g1301.t1">
    <property type="protein sequence ID" value="sdigi.contig12.g1301.t1"/>
    <property type="gene ID" value="sdigi.contig12.g1301"/>
</dbReference>
<dbReference type="GO" id="GO:0045719">
    <property type="term" value="P:negative regulation of glycogen biosynthetic process"/>
    <property type="evidence" value="ECO:0007669"/>
    <property type="project" value="TreeGrafter"/>
</dbReference>